<keyword evidence="3" id="KW-1185">Reference proteome</keyword>
<dbReference type="RefSeq" id="WP_344854315.1">
    <property type="nucleotide sequence ID" value="NZ_BAAAZN010000001.1"/>
</dbReference>
<proteinExistence type="predicted"/>
<dbReference type="InterPro" id="IPR002645">
    <property type="entry name" value="STAS_dom"/>
</dbReference>
<evidence type="ECO:0000313" key="3">
    <source>
        <dbReference type="Proteomes" id="UP001500689"/>
    </source>
</evidence>
<dbReference type="SUPFAM" id="SSF52091">
    <property type="entry name" value="SpoIIaa-like"/>
    <property type="match status" value="1"/>
</dbReference>
<dbReference type="PROSITE" id="PS50801">
    <property type="entry name" value="STAS"/>
    <property type="match status" value="1"/>
</dbReference>
<dbReference type="InterPro" id="IPR036513">
    <property type="entry name" value="STAS_dom_sf"/>
</dbReference>
<dbReference type="EMBL" id="BAAAZN010000001">
    <property type="protein sequence ID" value="GAA3523626.1"/>
    <property type="molecule type" value="Genomic_DNA"/>
</dbReference>
<dbReference type="Pfam" id="PF01740">
    <property type="entry name" value="STAS"/>
    <property type="match status" value="1"/>
</dbReference>
<sequence length="116" mass="12320">MNVPFSVHSAPAQLTVTSIRRGDTMVVAPVGEVDSATTPALEEALRAVREPVLVDLSSVEFLSCAGIRALLVAYERMPSLTVFLGSAPGVRRCVELSGAADLLPVRESLDRTMLTP</sequence>
<dbReference type="Gene3D" id="3.30.750.24">
    <property type="entry name" value="STAS domain"/>
    <property type="match status" value="1"/>
</dbReference>
<dbReference type="CDD" id="cd07043">
    <property type="entry name" value="STAS_anti-anti-sigma_factors"/>
    <property type="match status" value="1"/>
</dbReference>
<feature type="domain" description="STAS" evidence="1">
    <location>
        <begin position="14"/>
        <end position="116"/>
    </location>
</feature>
<organism evidence="2 3">
    <name type="scientific">Amycolatopsis ultiminotia</name>
    <dbReference type="NCBI Taxonomy" id="543629"/>
    <lineage>
        <taxon>Bacteria</taxon>
        <taxon>Bacillati</taxon>
        <taxon>Actinomycetota</taxon>
        <taxon>Actinomycetes</taxon>
        <taxon>Pseudonocardiales</taxon>
        <taxon>Pseudonocardiaceae</taxon>
        <taxon>Amycolatopsis</taxon>
    </lineage>
</organism>
<evidence type="ECO:0000259" key="1">
    <source>
        <dbReference type="PROSITE" id="PS50801"/>
    </source>
</evidence>
<protein>
    <submittedName>
        <fullName evidence="2">STAS domain-containing protein</fullName>
    </submittedName>
</protein>
<accession>A0ABP6UWP4</accession>
<name>A0ABP6UWP4_9PSEU</name>
<evidence type="ECO:0000313" key="2">
    <source>
        <dbReference type="EMBL" id="GAA3523626.1"/>
    </source>
</evidence>
<gene>
    <name evidence="2" type="ORF">GCM10022222_02200</name>
</gene>
<comment type="caution">
    <text evidence="2">The sequence shown here is derived from an EMBL/GenBank/DDBJ whole genome shotgun (WGS) entry which is preliminary data.</text>
</comment>
<reference evidence="3" key="1">
    <citation type="journal article" date="2019" name="Int. J. Syst. Evol. Microbiol.">
        <title>The Global Catalogue of Microorganisms (GCM) 10K type strain sequencing project: providing services to taxonomists for standard genome sequencing and annotation.</title>
        <authorList>
            <consortium name="The Broad Institute Genomics Platform"/>
            <consortium name="The Broad Institute Genome Sequencing Center for Infectious Disease"/>
            <person name="Wu L."/>
            <person name="Ma J."/>
        </authorList>
    </citation>
    <scope>NUCLEOTIDE SEQUENCE [LARGE SCALE GENOMIC DNA]</scope>
    <source>
        <strain evidence="3">JCM 16898</strain>
    </source>
</reference>
<dbReference type="Proteomes" id="UP001500689">
    <property type="component" value="Unassembled WGS sequence"/>
</dbReference>